<dbReference type="RefSeq" id="XP_024937001.1">
    <property type="nucleotide sequence ID" value="XM_025081233.1"/>
</dbReference>
<dbReference type="RefSeq" id="XP_024936998.1">
    <property type="nucleotide sequence ID" value="XM_025081230.1"/>
</dbReference>
<proteinExistence type="predicted"/>
<evidence type="ECO:0000256" key="1">
    <source>
        <dbReference type="SAM" id="MobiDB-lite"/>
    </source>
</evidence>
<dbReference type="AlphaFoldDB" id="A0AAJ7R9W5"/>
<dbReference type="GeneID" id="107264363"/>
<dbReference type="Pfam" id="PF14945">
    <property type="entry name" value="LLC1"/>
    <property type="match status" value="1"/>
</dbReference>
<evidence type="ECO:0000313" key="4">
    <source>
        <dbReference type="RefSeq" id="XP_024936999.1"/>
    </source>
</evidence>
<accession>A0AAJ7R9W5</accession>
<reference evidence="3 4" key="1">
    <citation type="submission" date="2025-04" db="UniProtKB">
        <authorList>
            <consortium name="RefSeq"/>
        </authorList>
    </citation>
    <scope>IDENTIFICATION</scope>
</reference>
<dbReference type="KEGG" id="ccin:107264363"/>
<feature type="region of interest" description="Disordered" evidence="1">
    <location>
        <begin position="1"/>
        <end position="23"/>
    </location>
</feature>
<dbReference type="RefSeq" id="XP_024936999.1">
    <property type="nucleotide sequence ID" value="XM_025081231.1"/>
</dbReference>
<keyword evidence="2" id="KW-1185">Reference proteome</keyword>
<evidence type="ECO:0000313" key="2">
    <source>
        <dbReference type="Proteomes" id="UP000694920"/>
    </source>
</evidence>
<dbReference type="InterPro" id="IPR020339">
    <property type="entry name" value="C20orf85-like"/>
</dbReference>
<gene>
    <name evidence="3 4 5 6" type="primary">LOC107264363</name>
</gene>
<dbReference type="PANTHER" id="PTHR31909:SF3">
    <property type="entry name" value="SIMILAR TO PROTEIN C20ORF85 HOMOLOG"/>
    <property type="match status" value="1"/>
</dbReference>
<name>A0AAJ7R9W5_CEPCN</name>
<dbReference type="Proteomes" id="UP000694920">
    <property type="component" value="Unplaced"/>
</dbReference>
<dbReference type="PANTHER" id="PTHR31909">
    <property type="entry name" value="CHROMOSOME 20 ORF85 FAMILY MEMBER"/>
    <property type="match status" value="1"/>
</dbReference>
<sequence>MSASSGKTRERRDKNEVDFQMKMESKKTERNVYERYTDCTKGPITFDNIWKEVVRLERKLQREWGKRYGHLSGEMLKQILAEECVSAGLPVDTFERKRAEDLIKKSPIPLKPSPSIPKTSSARIGWRSSLKECNLEFTGPMYISDKKTIEPPLEPGEFRISQQKFIYLG</sequence>
<dbReference type="RefSeq" id="XP_024937000.1">
    <property type="nucleotide sequence ID" value="XM_025081232.1"/>
</dbReference>
<evidence type="ECO:0000313" key="6">
    <source>
        <dbReference type="RefSeq" id="XP_024937001.1"/>
    </source>
</evidence>
<evidence type="ECO:0000313" key="3">
    <source>
        <dbReference type="RefSeq" id="XP_024936998.1"/>
    </source>
</evidence>
<feature type="compositionally biased region" description="Basic and acidic residues" evidence="1">
    <location>
        <begin position="7"/>
        <end position="23"/>
    </location>
</feature>
<evidence type="ECO:0000313" key="5">
    <source>
        <dbReference type="RefSeq" id="XP_024937000.1"/>
    </source>
</evidence>
<organism evidence="2 4">
    <name type="scientific">Cephus cinctus</name>
    <name type="common">Wheat stem sawfly</name>
    <dbReference type="NCBI Taxonomy" id="211228"/>
    <lineage>
        <taxon>Eukaryota</taxon>
        <taxon>Metazoa</taxon>
        <taxon>Ecdysozoa</taxon>
        <taxon>Arthropoda</taxon>
        <taxon>Hexapoda</taxon>
        <taxon>Insecta</taxon>
        <taxon>Pterygota</taxon>
        <taxon>Neoptera</taxon>
        <taxon>Endopterygota</taxon>
        <taxon>Hymenoptera</taxon>
        <taxon>Cephoidea</taxon>
        <taxon>Cephidae</taxon>
        <taxon>Cephus</taxon>
    </lineage>
</organism>
<protein>
    <submittedName>
        <fullName evidence="3 4">Uncharacterized protein C20orf85 isoform X1</fullName>
    </submittedName>
</protein>